<evidence type="ECO:0000259" key="1">
    <source>
        <dbReference type="Pfam" id="PF03449"/>
    </source>
</evidence>
<organism evidence="2 3">
    <name type="scientific">Candidatus Daviesbacteria bacterium GW2011_GWB1_41_5</name>
    <dbReference type="NCBI Taxonomy" id="1618429"/>
    <lineage>
        <taxon>Bacteria</taxon>
        <taxon>Candidatus Daviesiibacteriota</taxon>
    </lineage>
</organism>
<dbReference type="AlphaFoldDB" id="A0A0G0YTB5"/>
<dbReference type="Proteomes" id="UP000034753">
    <property type="component" value="Unassembled WGS sequence"/>
</dbReference>
<feature type="domain" description="Transcription elongation factor GreA/GreB N-terminal" evidence="1">
    <location>
        <begin position="5"/>
        <end position="67"/>
    </location>
</feature>
<dbReference type="EMBL" id="LCBN01000038">
    <property type="protein sequence ID" value="KKS12891.1"/>
    <property type="molecule type" value="Genomic_DNA"/>
</dbReference>
<dbReference type="InterPro" id="IPR036805">
    <property type="entry name" value="Tscrpt_elong_fac_GreA/B_N_sf"/>
</dbReference>
<proteinExistence type="predicted"/>
<dbReference type="SUPFAM" id="SSF46557">
    <property type="entry name" value="GreA transcript cleavage protein, N-terminal domain"/>
    <property type="match status" value="1"/>
</dbReference>
<dbReference type="Gene3D" id="1.10.287.180">
    <property type="entry name" value="Transcription elongation factor, GreA/GreB, N-terminal domain"/>
    <property type="match status" value="1"/>
</dbReference>
<protein>
    <recommendedName>
        <fullName evidence="1">Transcription elongation factor GreA/GreB N-terminal domain-containing protein</fullName>
    </recommendedName>
</protein>
<sequence>MNKLNQEKLKMWTKKLQTMESEYKDICRRKGEAAAMGDLSENAAYQMLCEDAEKWRVKMDEVKKILTKIGEDK</sequence>
<name>A0A0G0YTB5_9BACT</name>
<evidence type="ECO:0000313" key="2">
    <source>
        <dbReference type="EMBL" id="KKS12891.1"/>
    </source>
</evidence>
<reference evidence="2 3" key="1">
    <citation type="journal article" date="2015" name="Nature">
        <title>rRNA introns, odd ribosomes, and small enigmatic genomes across a large radiation of phyla.</title>
        <authorList>
            <person name="Brown C.T."/>
            <person name="Hug L.A."/>
            <person name="Thomas B.C."/>
            <person name="Sharon I."/>
            <person name="Castelle C.J."/>
            <person name="Singh A."/>
            <person name="Wilkins M.J."/>
            <person name="Williams K.H."/>
            <person name="Banfield J.F."/>
        </authorList>
    </citation>
    <scope>NUCLEOTIDE SEQUENCE [LARGE SCALE GENOMIC DNA]</scope>
</reference>
<gene>
    <name evidence="2" type="ORF">UU67_C0038G0008</name>
</gene>
<dbReference type="InterPro" id="IPR022691">
    <property type="entry name" value="Tscrpt_elong_fac_GreA/B_N"/>
</dbReference>
<comment type="caution">
    <text evidence="2">The sequence shown here is derived from an EMBL/GenBank/DDBJ whole genome shotgun (WGS) entry which is preliminary data.</text>
</comment>
<dbReference type="Pfam" id="PF03449">
    <property type="entry name" value="GreA_GreB_N"/>
    <property type="match status" value="1"/>
</dbReference>
<dbReference type="GO" id="GO:0032784">
    <property type="term" value="P:regulation of DNA-templated transcription elongation"/>
    <property type="evidence" value="ECO:0007669"/>
    <property type="project" value="InterPro"/>
</dbReference>
<dbReference type="GO" id="GO:0003677">
    <property type="term" value="F:DNA binding"/>
    <property type="evidence" value="ECO:0007669"/>
    <property type="project" value="InterPro"/>
</dbReference>
<accession>A0A0G0YTB5</accession>
<evidence type="ECO:0000313" key="3">
    <source>
        <dbReference type="Proteomes" id="UP000034753"/>
    </source>
</evidence>